<proteinExistence type="predicted"/>
<dbReference type="InterPro" id="IPR050113">
    <property type="entry name" value="Ub_conjugating_enzyme"/>
</dbReference>
<gene>
    <name evidence="2" type="ORF">FGO68_gene11179</name>
</gene>
<dbReference type="PROSITE" id="PS50127">
    <property type="entry name" value="UBC_2"/>
    <property type="match status" value="1"/>
</dbReference>
<dbReference type="PANTHER" id="PTHR24067">
    <property type="entry name" value="UBIQUITIN-CONJUGATING ENZYME E2"/>
    <property type="match status" value="1"/>
</dbReference>
<feature type="domain" description="UBC core" evidence="1">
    <location>
        <begin position="4"/>
        <end position="149"/>
    </location>
</feature>
<dbReference type="CDD" id="cd23808">
    <property type="entry name" value="UBCc_UBE2W"/>
    <property type="match status" value="1"/>
</dbReference>
<dbReference type="Proteomes" id="UP000785679">
    <property type="component" value="Unassembled WGS sequence"/>
</dbReference>
<evidence type="ECO:0000259" key="1">
    <source>
        <dbReference type="PROSITE" id="PS50127"/>
    </source>
</evidence>
<sequence length="149" mass="16867">MQARCIARLKKEADDINKNFVGVLELQVLDDSWMKWHIKFTGAEGTVYAGEPYCLQFKFNNEYPIDSPEVIFVGTPPKHEHIYSNGFICLSILYSEWSPALKVSSVCMSILSMMSSAKEKKGPPNDSSSGLSHYKSPKDVSWMFEDDKC</sequence>
<evidence type="ECO:0000313" key="2">
    <source>
        <dbReference type="EMBL" id="TNV75238.1"/>
    </source>
</evidence>
<keyword evidence="3" id="KW-1185">Reference proteome</keyword>
<dbReference type="OrthoDB" id="406833at2759"/>
<dbReference type="InterPro" id="IPR016135">
    <property type="entry name" value="UBQ-conjugating_enzyme/RWD"/>
</dbReference>
<dbReference type="AlphaFoldDB" id="A0A8J8NI93"/>
<protein>
    <recommendedName>
        <fullName evidence="1">UBC core domain-containing protein</fullName>
    </recommendedName>
</protein>
<dbReference type="Gene3D" id="3.10.110.10">
    <property type="entry name" value="Ubiquitin Conjugating Enzyme"/>
    <property type="match status" value="1"/>
</dbReference>
<evidence type="ECO:0000313" key="3">
    <source>
        <dbReference type="Proteomes" id="UP000785679"/>
    </source>
</evidence>
<reference evidence="2" key="1">
    <citation type="submission" date="2019-06" db="EMBL/GenBank/DDBJ databases">
        <authorList>
            <person name="Zheng W."/>
        </authorList>
    </citation>
    <scope>NUCLEOTIDE SEQUENCE</scope>
    <source>
        <strain evidence="2">QDHG01</strain>
    </source>
</reference>
<accession>A0A8J8NI93</accession>
<dbReference type="InterPro" id="IPR000608">
    <property type="entry name" value="UBC"/>
</dbReference>
<dbReference type="Pfam" id="PF00179">
    <property type="entry name" value="UQ_con"/>
    <property type="match status" value="1"/>
</dbReference>
<dbReference type="SMART" id="SM00212">
    <property type="entry name" value="UBCc"/>
    <property type="match status" value="1"/>
</dbReference>
<dbReference type="EMBL" id="RRYP01016045">
    <property type="protein sequence ID" value="TNV75238.1"/>
    <property type="molecule type" value="Genomic_DNA"/>
</dbReference>
<organism evidence="2 3">
    <name type="scientific">Halteria grandinella</name>
    <dbReference type="NCBI Taxonomy" id="5974"/>
    <lineage>
        <taxon>Eukaryota</taxon>
        <taxon>Sar</taxon>
        <taxon>Alveolata</taxon>
        <taxon>Ciliophora</taxon>
        <taxon>Intramacronucleata</taxon>
        <taxon>Spirotrichea</taxon>
        <taxon>Stichotrichia</taxon>
        <taxon>Sporadotrichida</taxon>
        <taxon>Halteriidae</taxon>
        <taxon>Halteria</taxon>
    </lineage>
</organism>
<dbReference type="SUPFAM" id="SSF54495">
    <property type="entry name" value="UBC-like"/>
    <property type="match status" value="1"/>
</dbReference>
<name>A0A8J8NI93_HALGN</name>
<comment type="caution">
    <text evidence="2">The sequence shown here is derived from an EMBL/GenBank/DDBJ whole genome shotgun (WGS) entry which is preliminary data.</text>
</comment>